<comment type="caution">
    <text evidence="2">The sequence shown here is derived from an EMBL/GenBank/DDBJ whole genome shotgun (WGS) entry which is preliminary data.</text>
</comment>
<evidence type="ECO:0000313" key="2">
    <source>
        <dbReference type="EMBL" id="EQB57545.1"/>
    </source>
</evidence>
<protein>
    <submittedName>
        <fullName evidence="2">Uncharacterized protein</fullName>
    </submittedName>
</protein>
<organism evidence="2 3">
    <name type="scientific">Colletotrichum gloeosporioides (strain Cg-14)</name>
    <name type="common">Anthracnose fungus</name>
    <name type="synonym">Glomerella cingulata</name>
    <dbReference type="NCBI Taxonomy" id="1237896"/>
    <lineage>
        <taxon>Eukaryota</taxon>
        <taxon>Fungi</taxon>
        <taxon>Dikarya</taxon>
        <taxon>Ascomycota</taxon>
        <taxon>Pezizomycotina</taxon>
        <taxon>Sordariomycetes</taxon>
        <taxon>Hypocreomycetidae</taxon>
        <taxon>Glomerellales</taxon>
        <taxon>Glomerellaceae</taxon>
        <taxon>Colletotrichum</taxon>
        <taxon>Colletotrichum gloeosporioides species complex</taxon>
    </lineage>
</organism>
<sequence>MKNRETLIIGTPDSRARSAGADRLTDASKHETVHGWKRNAMYAIVACESGKGTIPSSKGCNGIMSLAPAEG</sequence>
<evidence type="ECO:0000256" key="1">
    <source>
        <dbReference type="SAM" id="MobiDB-lite"/>
    </source>
</evidence>
<accession>T0M983</accession>
<reference evidence="3" key="1">
    <citation type="journal article" date="2013" name="Mol. Plant Microbe Interact.">
        <title>Global aspects of pacC regulation of pathogenicity genes in Colletotrichum gloeosporioides as revealed by transcriptome analysis.</title>
        <authorList>
            <person name="Alkan N."/>
            <person name="Meng X."/>
            <person name="Friedlander G."/>
            <person name="Reuveni E."/>
            <person name="Sukno S."/>
            <person name="Sherman A."/>
            <person name="Thon M."/>
            <person name="Fluhr R."/>
            <person name="Prusky D."/>
        </authorList>
    </citation>
    <scope>NUCLEOTIDE SEQUENCE [LARGE SCALE GENOMIC DNA]</scope>
    <source>
        <strain evidence="3">Cg-14</strain>
    </source>
</reference>
<dbReference type="EMBL" id="AMYD01000473">
    <property type="protein sequence ID" value="EQB57545.1"/>
    <property type="molecule type" value="Genomic_DNA"/>
</dbReference>
<proteinExistence type="predicted"/>
<dbReference type="AlphaFoldDB" id="T0M983"/>
<name>T0M983_COLGC</name>
<feature type="region of interest" description="Disordered" evidence="1">
    <location>
        <begin position="1"/>
        <end position="26"/>
    </location>
</feature>
<dbReference type="OrthoDB" id="10587747at2759"/>
<dbReference type="HOGENOM" id="CLU_2739853_0_0_1"/>
<dbReference type="Proteomes" id="UP000015530">
    <property type="component" value="Unassembled WGS sequence"/>
</dbReference>
<gene>
    <name evidence="2" type="ORF">CGLO_02314</name>
</gene>
<evidence type="ECO:0000313" key="3">
    <source>
        <dbReference type="Proteomes" id="UP000015530"/>
    </source>
</evidence>